<dbReference type="AlphaFoldDB" id="A0A2G8RYS0"/>
<keyword evidence="2" id="KW-1133">Transmembrane helix</keyword>
<feature type="compositionally biased region" description="Basic and acidic residues" evidence="1">
    <location>
        <begin position="117"/>
        <end position="130"/>
    </location>
</feature>
<feature type="transmembrane region" description="Helical" evidence="2">
    <location>
        <begin position="36"/>
        <end position="54"/>
    </location>
</feature>
<keyword evidence="2" id="KW-0472">Membrane</keyword>
<gene>
    <name evidence="3" type="ORF">GSI_11242</name>
</gene>
<dbReference type="Proteomes" id="UP000230002">
    <property type="component" value="Unassembled WGS sequence"/>
</dbReference>
<proteinExistence type="predicted"/>
<dbReference type="OrthoDB" id="2753764at2759"/>
<comment type="caution">
    <text evidence="3">The sequence shown here is derived from an EMBL/GenBank/DDBJ whole genome shotgun (WGS) entry which is preliminary data.</text>
</comment>
<organism evidence="3 4">
    <name type="scientific">Ganoderma sinense ZZ0214-1</name>
    <dbReference type="NCBI Taxonomy" id="1077348"/>
    <lineage>
        <taxon>Eukaryota</taxon>
        <taxon>Fungi</taxon>
        <taxon>Dikarya</taxon>
        <taxon>Basidiomycota</taxon>
        <taxon>Agaricomycotina</taxon>
        <taxon>Agaricomycetes</taxon>
        <taxon>Polyporales</taxon>
        <taxon>Polyporaceae</taxon>
        <taxon>Ganoderma</taxon>
    </lineage>
</organism>
<name>A0A2G8RYS0_9APHY</name>
<feature type="transmembrane region" description="Helical" evidence="2">
    <location>
        <begin position="7"/>
        <end position="30"/>
    </location>
</feature>
<dbReference type="EMBL" id="AYKW01000041">
    <property type="protein sequence ID" value="PIL26666.1"/>
    <property type="molecule type" value="Genomic_DNA"/>
</dbReference>
<evidence type="ECO:0000256" key="2">
    <source>
        <dbReference type="SAM" id="Phobius"/>
    </source>
</evidence>
<evidence type="ECO:0000313" key="4">
    <source>
        <dbReference type="Proteomes" id="UP000230002"/>
    </source>
</evidence>
<evidence type="ECO:0000256" key="1">
    <source>
        <dbReference type="SAM" id="MobiDB-lite"/>
    </source>
</evidence>
<protein>
    <submittedName>
        <fullName evidence="3">Uncharacterized protein</fullName>
    </submittedName>
</protein>
<keyword evidence="2" id="KW-0812">Transmembrane</keyword>
<accession>A0A2G8RYS0</accession>
<keyword evidence="4" id="KW-1185">Reference proteome</keyword>
<evidence type="ECO:0000313" key="3">
    <source>
        <dbReference type="EMBL" id="PIL26666.1"/>
    </source>
</evidence>
<sequence>MLRNGIMYFVVLSMLNILQLVLTLGFHAVPDGLFSYVWYLTFPLPSILVSHFLLDLQEAYQRSLAGLGTEDLSGSQGGASSIEFALGSVGATTDPVADVDHDIEEEDNQAAVAEGIPRSEGEPGDQSRAEYEDGFEILEVPRGGVGEETVGVTVAL</sequence>
<reference evidence="3 4" key="1">
    <citation type="journal article" date="2015" name="Sci. Rep.">
        <title>Chromosome-level genome map provides insights into diverse defense mechanisms in the medicinal fungus Ganoderma sinense.</title>
        <authorList>
            <person name="Zhu Y."/>
            <person name="Xu J."/>
            <person name="Sun C."/>
            <person name="Zhou S."/>
            <person name="Xu H."/>
            <person name="Nelson D.R."/>
            <person name="Qian J."/>
            <person name="Song J."/>
            <person name="Luo H."/>
            <person name="Xiang L."/>
            <person name="Li Y."/>
            <person name="Xu Z."/>
            <person name="Ji A."/>
            <person name="Wang L."/>
            <person name="Lu S."/>
            <person name="Hayward A."/>
            <person name="Sun W."/>
            <person name="Li X."/>
            <person name="Schwartz D.C."/>
            <person name="Wang Y."/>
            <person name="Chen S."/>
        </authorList>
    </citation>
    <scope>NUCLEOTIDE SEQUENCE [LARGE SCALE GENOMIC DNA]</scope>
    <source>
        <strain evidence="3 4">ZZ0214-1</strain>
    </source>
</reference>
<feature type="region of interest" description="Disordered" evidence="1">
    <location>
        <begin position="107"/>
        <end position="130"/>
    </location>
</feature>